<evidence type="ECO:0000313" key="4">
    <source>
        <dbReference type="Proteomes" id="UP000818624"/>
    </source>
</evidence>
<protein>
    <submittedName>
        <fullName evidence="3">Uncharacterized protein</fullName>
    </submittedName>
</protein>
<dbReference type="Proteomes" id="UP000818624">
    <property type="component" value="Chromosome 1"/>
</dbReference>
<keyword evidence="4" id="KW-1185">Reference proteome</keyword>
<evidence type="ECO:0000256" key="2">
    <source>
        <dbReference type="SAM" id="SignalP"/>
    </source>
</evidence>
<gene>
    <name evidence="3" type="ORF">GLX27_001326</name>
</gene>
<feature type="compositionally biased region" description="Polar residues" evidence="1">
    <location>
        <begin position="100"/>
        <end position="115"/>
    </location>
</feature>
<feature type="chain" id="PRO_5046526772" evidence="2">
    <location>
        <begin position="24"/>
        <end position="128"/>
    </location>
</feature>
<evidence type="ECO:0000256" key="1">
    <source>
        <dbReference type="SAM" id="MobiDB-lite"/>
    </source>
</evidence>
<feature type="region of interest" description="Disordered" evidence="1">
    <location>
        <begin position="100"/>
        <end position="128"/>
    </location>
</feature>
<evidence type="ECO:0000313" key="3">
    <source>
        <dbReference type="EMBL" id="WFD46689.1"/>
    </source>
</evidence>
<sequence length="128" mass="13706">MLALRPWFLALVALVCVVGTAHAHASLTDSLLNGMRNSIALVWQKATGVADKAWPVPFLDETLDTPAVSDVLPDSAPEWMLKGTEMVDGVLCTCLARLTQSKNSPTPHSPSTNCVSRARTARHSVTPT</sequence>
<name>A0ABY8EP63_MALFU</name>
<proteinExistence type="predicted"/>
<keyword evidence="2" id="KW-0732">Signal</keyword>
<organism evidence="3 4">
    <name type="scientific">Malassezia furfur</name>
    <name type="common">Pityriasis versicolor infection agent</name>
    <name type="synonym">Pityrosporum furfur</name>
    <dbReference type="NCBI Taxonomy" id="55194"/>
    <lineage>
        <taxon>Eukaryota</taxon>
        <taxon>Fungi</taxon>
        <taxon>Dikarya</taxon>
        <taxon>Basidiomycota</taxon>
        <taxon>Ustilaginomycotina</taxon>
        <taxon>Malasseziomycetes</taxon>
        <taxon>Malasseziales</taxon>
        <taxon>Malasseziaceae</taxon>
        <taxon>Malassezia</taxon>
    </lineage>
</organism>
<feature type="signal peptide" evidence="2">
    <location>
        <begin position="1"/>
        <end position="23"/>
    </location>
</feature>
<reference evidence="3 4" key="1">
    <citation type="journal article" date="2020" name="Elife">
        <title>Loss of centromere function drives karyotype evolution in closely related Malassezia species.</title>
        <authorList>
            <person name="Sankaranarayanan S.R."/>
            <person name="Ianiri G."/>
            <person name="Coelho M.A."/>
            <person name="Reza M.H."/>
            <person name="Thimmappa B.C."/>
            <person name="Ganguly P."/>
            <person name="Vadnala R.N."/>
            <person name="Sun S."/>
            <person name="Siddharthan R."/>
            <person name="Tellgren-Roth C."/>
            <person name="Dawson T.L."/>
            <person name="Heitman J."/>
            <person name="Sanyal K."/>
        </authorList>
    </citation>
    <scope>NUCLEOTIDE SEQUENCE [LARGE SCALE GENOMIC DNA]</scope>
    <source>
        <strain evidence="3">CBS14141</strain>
    </source>
</reference>
<dbReference type="EMBL" id="CP046234">
    <property type="protein sequence ID" value="WFD46689.1"/>
    <property type="molecule type" value="Genomic_DNA"/>
</dbReference>
<accession>A0ABY8EP63</accession>